<proteinExistence type="predicted"/>
<accession>A0A9W9MJW4</accession>
<keyword evidence="2" id="KW-1185">Reference proteome</keyword>
<dbReference type="EMBL" id="JAPQKQ010000003">
    <property type="protein sequence ID" value="KAJ5202629.1"/>
    <property type="molecule type" value="Genomic_DNA"/>
</dbReference>
<organism evidence="1 2">
    <name type="scientific">Penicillium cf. viridicatum</name>
    <dbReference type="NCBI Taxonomy" id="2972119"/>
    <lineage>
        <taxon>Eukaryota</taxon>
        <taxon>Fungi</taxon>
        <taxon>Dikarya</taxon>
        <taxon>Ascomycota</taxon>
        <taxon>Pezizomycotina</taxon>
        <taxon>Eurotiomycetes</taxon>
        <taxon>Eurotiomycetidae</taxon>
        <taxon>Eurotiales</taxon>
        <taxon>Aspergillaceae</taxon>
        <taxon>Penicillium</taxon>
    </lineage>
</organism>
<dbReference type="OrthoDB" id="4368013at2759"/>
<reference evidence="1" key="1">
    <citation type="submission" date="2022-11" db="EMBL/GenBank/DDBJ databases">
        <authorList>
            <person name="Petersen C."/>
        </authorList>
    </citation>
    <scope>NUCLEOTIDE SEQUENCE</scope>
    <source>
        <strain evidence="1">IBT 20477</strain>
    </source>
</reference>
<evidence type="ECO:0000313" key="1">
    <source>
        <dbReference type="EMBL" id="KAJ5202629.1"/>
    </source>
</evidence>
<evidence type="ECO:0000313" key="2">
    <source>
        <dbReference type="Proteomes" id="UP001150942"/>
    </source>
</evidence>
<dbReference type="Proteomes" id="UP001150942">
    <property type="component" value="Unassembled WGS sequence"/>
</dbReference>
<sequence>MSSKSCQPVEGEELKARYATCADLLKSEAFSTRLRRCLGRFINLDTIGLAHHTTNYLLDPRQQKVRFLGWRHLINRIDFQFNHSGLGYLRGRRRNDINSLALSRPFQAFNESKRKQKIRKLRTCNADFCGGISPGSTVTQAQYNNLDAVGV</sequence>
<gene>
    <name evidence="1" type="ORF">N7449_004708</name>
</gene>
<reference evidence="1" key="2">
    <citation type="journal article" date="2023" name="IMA Fungus">
        <title>Comparative genomic study of the Penicillium genus elucidates a diverse pangenome and 15 lateral gene transfer events.</title>
        <authorList>
            <person name="Petersen C."/>
            <person name="Sorensen T."/>
            <person name="Nielsen M.R."/>
            <person name="Sondergaard T.E."/>
            <person name="Sorensen J.L."/>
            <person name="Fitzpatrick D.A."/>
            <person name="Frisvad J.C."/>
            <person name="Nielsen K.L."/>
        </authorList>
    </citation>
    <scope>NUCLEOTIDE SEQUENCE</scope>
    <source>
        <strain evidence="1">IBT 20477</strain>
    </source>
</reference>
<comment type="caution">
    <text evidence="1">The sequence shown here is derived from an EMBL/GenBank/DDBJ whole genome shotgun (WGS) entry which is preliminary data.</text>
</comment>
<name>A0A9W9MJW4_9EURO</name>
<dbReference type="AlphaFoldDB" id="A0A9W9MJW4"/>
<protein>
    <submittedName>
        <fullName evidence="1">Uncharacterized protein</fullName>
    </submittedName>
</protein>